<proteinExistence type="predicted"/>
<dbReference type="GO" id="GO:0005829">
    <property type="term" value="C:cytosol"/>
    <property type="evidence" value="ECO:0007669"/>
    <property type="project" value="TreeGrafter"/>
</dbReference>
<evidence type="ECO:0000256" key="1">
    <source>
        <dbReference type="ARBA" id="ARBA00022598"/>
    </source>
</evidence>
<evidence type="ECO:0000256" key="2">
    <source>
        <dbReference type="ARBA" id="ARBA00022741"/>
    </source>
</evidence>
<evidence type="ECO:0000256" key="4">
    <source>
        <dbReference type="ARBA" id="ARBA00023146"/>
    </source>
</evidence>
<dbReference type="InterPro" id="IPR014729">
    <property type="entry name" value="Rossmann-like_a/b/a_fold"/>
</dbReference>
<dbReference type="Pfam" id="PF00749">
    <property type="entry name" value="tRNA-synt_1c"/>
    <property type="match status" value="1"/>
</dbReference>
<keyword evidence="4 6" id="KW-0030">Aminoacyl-tRNA synthetase</keyword>
<evidence type="ECO:0000256" key="3">
    <source>
        <dbReference type="ARBA" id="ARBA00022840"/>
    </source>
</evidence>
<dbReference type="GO" id="GO:0006424">
    <property type="term" value="P:glutamyl-tRNA aminoacylation"/>
    <property type="evidence" value="ECO:0007669"/>
    <property type="project" value="TreeGrafter"/>
</dbReference>
<dbReference type="Gene3D" id="3.40.50.620">
    <property type="entry name" value="HUPs"/>
    <property type="match status" value="1"/>
</dbReference>
<reference evidence="6" key="1">
    <citation type="journal article" date="2012" name="PLoS ONE">
        <title>Gene sets for utilization of primary and secondary nutrition supplies in the distal gut of endangered iberian lynx.</title>
        <authorList>
            <person name="Alcaide M."/>
            <person name="Messina E."/>
            <person name="Richter M."/>
            <person name="Bargiela R."/>
            <person name="Peplies J."/>
            <person name="Huws S.A."/>
            <person name="Newbold C.J."/>
            <person name="Golyshin P.N."/>
            <person name="Simon M.A."/>
            <person name="Lopez G."/>
            <person name="Yakimov M.M."/>
            <person name="Ferrer M."/>
        </authorList>
    </citation>
    <scope>NUCLEOTIDE SEQUENCE</scope>
</reference>
<comment type="caution">
    <text evidence="6">The sequence shown here is derived from an EMBL/GenBank/DDBJ whole genome shotgun (WGS) entry which is preliminary data.</text>
</comment>
<dbReference type="EMBL" id="AMCI01001099">
    <property type="protein sequence ID" value="EJX06652.1"/>
    <property type="molecule type" value="Genomic_DNA"/>
</dbReference>
<protein>
    <submittedName>
        <fullName evidence="6">Glutamyl-tRNA synthetase</fullName>
    </submittedName>
</protein>
<evidence type="ECO:0000313" key="6">
    <source>
        <dbReference type="EMBL" id="EJX06652.1"/>
    </source>
</evidence>
<name>J9GGU3_9ZZZZ</name>
<sequence>MGFGGNYGPYRQSERRDIYKKYVDQLLANGHAYIAFDTPAELDEKRKEISNFQYDASTRSMMRNSLTLPADEVKSLIESGHQYVVRAKIEPNEDIHVNDLIRGEVVINSSILDDKVLYKSADQLPTYHLANIVDDHLMEVTHVIRGEEWLPSAPLHVLLYRFFGWEDTMPQFAHLSLLLKPEGNGKLSKRDGDRLGFPVFPLEWHALKVEMYHQDTVSVAISRKLW</sequence>
<dbReference type="AlphaFoldDB" id="J9GGU3"/>
<dbReference type="PANTHER" id="PTHR43311:SF2">
    <property type="entry name" value="GLUTAMATE--TRNA LIGASE, MITOCHONDRIAL-RELATED"/>
    <property type="match status" value="1"/>
</dbReference>
<dbReference type="PANTHER" id="PTHR43311">
    <property type="entry name" value="GLUTAMATE--TRNA LIGASE"/>
    <property type="match status" value="1"/>
</dbReference>
<organism evidence="6">
    <name type="scientific">gut metagenome</name>
    <dbReference type="NCBI Taxonomy" id="749906"/>
    <lineage>
        <taxon>unclassified sequences</taxon>
        <taxon>metagenomes</taxon>
        <taxon>organismal metagenomes</taxon>
    </lineage>
</organism>
<feature type="domain" description="Glutamyl/glutaminyl-tRNA synthetase class Ib catalytic" evidence="5">
    <location>
        <begin position="2"/>
        <end position="195"/>
    </location>
</feature>
<dbReference type="SUPFAM" id="SSF52374">
    <property type="entry name" value="Nucleotidylyl transferase"/>
    <property type="match status" value="1"/>
</dbReference>
<keyword evidence="3" id="KW-0067">ATP-binding</keyword>
<evidence type="ECO:0000259" key="5">
    <source>
        <dbReference type="Pfam" id="PF00749"/>
    </source>
</evidence>
<gene>
    <name evidence="6" type="ORF">EVA_05242</name>
</gene>
<dbReference type="GO" id="GO:0004818">
    <property type="term" value="F:glutamate-tRNA ligase activity"/>
    <property type="evidence" value="ECO:0007669"/>
    <property type="project" value="TreeGrafter"/>
</dbReference>
<dbReference type="InterPro" id="IPR020058">
    <property type="entry name" value="Glu/Gln-tRNA-synth_Ib_cat-dom"/>
</dbReference>
<dbReference type="InterPro" id="IPR049940">
    <property type="entry name" value="GluQ/Sye"/>
</dbReference>
<dbReference type="GO" id="GO:0005524">
    <property type="term" value="F:ATP binding"/>
    <property type="evidence" value="ECO:0007669"/>
    <property type="project" value="UniProtKB-KW"/>
</dbReference>
<keyword evidence="1" id="KW-0436">Ligase</keyword>
<accession>J9GGU3</accession>
<keyword evidence="2" id="KW-0547">Nucleotide-binding</keyword>